<reference evidence="3" key="2">
    <citation type="submission" date="2019-10" db="EMBL/GenBank/DDBJ databases">
        <title>A de novo genome assembly of a pear dwarfing rootstock.</title>
        <authorList>
            <person name="Wang F."/>
            <person name="Wang J."/>
            <person name="Li S."/>
            <person name="Zhang Y."/>
            <person name="Fang M."/>
            <person name="Ma L."/>
            <person name="Zhao Y."/>
            <person name="Jiang S."/>
        </authorList>
    </citation>
    <scope>NUCLEOTIDE SEQUENCE [LARGE SCALE GENOMIC DNA]</scope>
</reference>
<evidence type="ECO:0000313" key="3">
    <source>
        <dbReference type="Proteomes" id="UP000327157"/>
    </source>
</evidence>
<keyword evidence="1" id="KW-1133">Transmembrane helix</keyword>
<evidence type="ECO:0000313" key="2">
    <source>
        <dbReference type="EMBL" id="KAB2615098.1"/>
    </source>
</evidence>
<organism evidence="2 3">
    <name type="scientific">Pyrus ussuriensis x Pyrus communis</name>
    <dbReference type="NCBI Taxonomy" id="2448454"/>
    <lineage>
        <taxon>Eukaryota</taxon>
        <taxon>Viridiplantae</taxon>
        <taxon>Streptophyta</taxon>
        <taxon>Embryophyta</taxon>
        <taxon>Tracheophyta</taxon>
        <taxon>Spermatophyta</taxon>
        <taxon>Magnoliopsida</taxon>
        <taxon>eudicotyledons</taxon>
        <taxon>Gunneridae</taxon>
        <taxon>Pentapetalae</taxon>
        <taxon>rosids</taxon>
        <taxon>fabids</taxon>
        <taxon>Rosales</taxon>
        <taxon>Rosaceae</taxon>
        <taxon>Amygdaloideae</taxon>
        <taxon>Maleae</taxon>
        <taxon>Pyrus</taxon>
    </lineage>
</organism>
<comment type="caution">
    <text evidence="2">The sequence shown here is derived from an EMBL/GenBank/DDBJ whole genome shotgun (WGS) entry which is preliminary data.</text>
</comment>
<keyword evidence="3" id="KW-1185">Reference proteome</keyword>
<dbReference type="PANTHER" id="PTHR33709:SF17">
    <property type="entry name" value="UBIQUITIN-SPECIFIC PROTEASE FAMILY C19-RELATED PROTEIN"/>
    <property type="match status" value="1"/>
</dbReference>
<dbReference type="AlphaFoldDB" id="A0A5N5GIA6"/>
<dbReference type="Proteomes" id="UP000327157">
    <property type="component" value="Chromosome 3"/>
</dbReference>
<dbReference type="InterPro" id="IPR040339">
    <property type="entry name" value="At1g16860-like"/>
</dbReference>
<keyword evidence="1" id="KW-0472">Membrane</keyword>
<dbReference type="EMBL" id="SMOL01000402">
    <property type="protein sequence ID" value="KAB2615098.1"/>
    <property type="molecule type" value="Genomic_DNA"/>
</dbReference>
<keyword evidence="1" id="KW-0812">Transmembrane</keyword>
<evidence type="ECO:0000256" key="1">
    <source>
        <dbReference type="SAM" id="Phobius"/>
    </source>
</evidence>
<protein>
    <submittedName>
        <fullName evidence="2">Membrane protein</fullName>
    </submittedName>
</protein>
<sequence length="104" mass="11864">MSKVLYGLSMTTLSKEVKVEFRVSKVVIWVFMVVAAMGLLMGGFLMVAVKKWVMLVVVALFLVLVLVVVVWNCVWGRKRLLGFVRRYPDVELRGPIDGQYIKSR</sequence>
<dbReference type="PANTHER" id="PTHR33709">
    <property type="entry name" value="OSJNBA0035M09.9 PROTEIN"/>
    <property type="match status" value="1"/>
</dbReference>
<reference evidence="2 3" key="1">
    <citation type="submission" date="2019-09" db="EMBL/GenBank/DDBJ databases">
        <authorList>
            <person name="Ou C."/>
        </authorList>
    </citation>
    <scope>NUCLEOTIDE SEQUENCE [LARGE SCALE GENOMIC DNA]</scope>
    <source>
        <strain evidence="2">S2</strain>
        <tissue evidence="2">Leaf</tissue>
    </source>
</reference>
<name>A0A5N5GIA6_9ROSA</name>
<gene>
    <name evidence="2" type="ORF">D8674_021686</name>
</gene>
<reference evidence="2 3" key="3">
    <citation type="submission" date="2019-11" db="EMBL/GenBank/DDBJ databases">
        <title>A de novo genome assembly of a pear dwarfing rootstock.</title>
        <authorList>
            <person name="Wang F."/>
            <person name="Wang J."/>
            <person name="Li S."/>
            <person name="Zhang Y."/>
            <person name="Fang M."/>
            <person name="Ma L."/>
            <person name="Zhao Y."/>
            <person name="Jiang S."/>
        </authorList>
    </citation>
    <scope>NUCLEOTIDE SEQUENCE [LARGE SCALE GENOMIC DNA]</scope>
    <source>
        <strain evidence="2">S2</strain>
        <tissue evidence="2">Leaf</tissue>
    </source>
</reference>
<proteinExistence type="predicted"/>
<feature type="transmembrane region" description="Helical" evidence="1">
    <location>
        <begin position="52"/>
        <end position="75"/>
    </location>
</feature>
<feature type="transmembrane region" description="Helical" evidence="1">
    <location>
        <begin position="26"/>
        <end position="46"/>
    </location>
</feature>
<accession>A0A5N5GIA6</accession>